<dbReference type="EMBL" id="WHNX01000015">
    <property type="protein sequence ID" value="MPW26239.1"/>
    <property type="molecule type" value="Genomic_DNA"/>
</dbReference>
<gene>
    <name evidence="1" type="ORF">GC105_10610</name>
</gene>
<name>A0A6A7K9N0_9FIRM</name>
<keyword evidence="2" id="KW-1185">Reference proteome</keyword>
<reference evidence="1 2" key="1">
    <citation type="submission" date="2019-10" db="EMBL/GenBank/DDBJ databases">
        <title>Alkalibaculum tamaniensis sp.nov., a new alkaliphilic acetogen, isolated on methoxylated aromatics from a mud volcano.</title>
        <authorList>
            <person name="Khomyakova M.A."/>
            <person name="Merkel A.Y."/>
            <person name="Bonch-Osmolovskaya E.A."/>
            <person name="Slobodkin A.I."/>
        </authorList>
    </citation>
    <scope>NUCLEOTIDE SEQUENCE [LARGE SCALE GENOMIC DNA]</scope>
    <source>
        <strain evidence="1 2">M08DMB</strain>
    </source>
</reference>
<comment type="caution">
    <text evidence="1">The sequence shown here is derived from an EMBL/GenBank/DDBJ whole genome shotgun (WGS) entry which is preliminary data.</text>
</comment>
<evidence type="ECO:0000313" key="1">
    <source>
        <dbReference type="EMBL" id="MPW26239.1"/>
    </source>
</evidence>
<sequence length="65" mass="7141">MRVKFGSSIYLCTSVSHIKESKLLLCTTSNGVYTVEMLTCEQADKAYGDLLINGYCDASGCKYCN</sequence>
<dbReference type="RefSeq" id="WP_152804554.1">
    <property type="nucleotide sequence ID" value="NZ_WHNX01000015.1"/>
</dbReference>
<evidence type="ECO:0000313" key="2">
    <source>
        <dbReference type="Proteomes" id="UP000440004"/>
    </source>
</evidence>
<protein>
    <submittedName>
        <fullName evidence="1">Uncharacterized protein</fullName>
    </submittedName>
</protein>
<dbReference type="Proteomes" id="UP000440004">
    <property type="component" value="Unassembled WGS sequence"/>
</dbReference>
<proteinExistence type="predicted"/>
<dbReference type="AlphaFoldDB" id="A0A6A7K9N0"/>
<accession>A0A6A7K9N0</accession>
<organism evidence="1 2">
    <name type="scientific">Alkalibaculum sporogenes</name>
    <dbReference type="NCBI Taxonomy" id="2655001"/>
    <lineage>
        <taxon>Bacteria</taxon>
        <taxon>Bacillati</taxon>
        <taxon>Bacillota</taxon>
        <taxon>Clostridia</taxon>
        <taxon>Eubacteriales</taxon>
        <taxon>Eubacteriaceae</taxon>
        <taxon>Alkalibaculum</taxon>
    </lineage>
</organism>